<evidence type="ECO:0000259" key="3">
    <source>
        <dbReference type="Pfam" id="PF25597"/>
    </source>
</evidence>
<sequence>MLLMALPNENILTFSQYKDAKTLFEAIQARFDGNDATKKTQRTFLKQMHENFNAPSTEPLDSIFNRLQKTVSQLAILGENISQEDLNMKFLRISKLLNKKSKEHTNEVDTTSIQISVVSTPVSIVSSPDNIANLSDATVYAFLANQPNGYQLVHEDLEQIHEDDPKQMDLKWQIALLSMRARRPRDQDSSRKTMIVEDTSSKDMVAIDRAGFDWSYMADDEVPTKMALMAFSDSEVHNSKTCSNTCLKSFKTLKTQSDNLRIEFNKSEFDLATYKGGLAYVEEQLVFYKKNEVVFYDQIDVLKRDALIRDSEITALNLQIEKLKKEKESNQIKIDNFENASKSLDILIRSQITDNSKTWLGFKSCNAVAPPSTGLFAPPSIDLSNSGLEENQHPEFKGYGPKDSKSVCIDTLNEIKKAFDAPIIEDGVSDSDEDESNEMVLKSDNVQHKPEQANQPRKMVQKPVLKNRTIQREVRPVWKNAMRTNHQNFSNSRRNFAPTAVLTKSGIVPISTAMQSSSREAAPVSAAKPINIDASKPLGTPQDALKDQGYFDSGCSRHMKGNISYLIDFKEHDRGYIAFGRGAKCGKITGKGTRTATKDETSRIFKSFITEIENLVEKKVKIIRCDNRTKFKKSVMNEFCKEKGIKREYSVARTPQQNKAEAVSNACYVQNRVLVVKPQLKTPYELFKGRSPALSFMRPFRCHVSILNSLDQLEKFDGKSDERIFVGYSTTSKAFRVYNIKTRKVEENLHITFLENKPMISGGGPEWLFDINALSKLMNYAPVSAANEIDNHERPNAESSTKTVNTAGPVSTATPTHAEYPNVPLMPDLEDVGIFDDAYDDRDKGTEVDYNNLETVISVSLIPSTRIHKDHPK</sequence>
<dbReference type="GO" id="GO:0003676">
    <property type="term" value="F:nucleic acid binding"/>
    <property type="evidence" value="ECO:0007669"/>
    <property type="project" value="InterPro"/>
</dbReference>
<feature type="coiled-coil region" evidence="1">
    <location>
        <begin position="313"/>
        <end position="340"/>
    </location>
</feature>
<evidence type="ECO:0000256" key="2">
    <source>
        <dbReference type="SAM" id="MobiDB-lite"/>
    </source>
</evidence>
<dbReference type="SUPFAM" id="SSF53098">
    <property type="entry name" value="Ribonuclease H-like"/>
    <property type="match status" value="1"/>
</dbReference>
<gene>
    <name evidence="4" type="ORF">Tci_064624</name>
</gene>
<comment type="caution">
    <text evidence="4">The sequence shown here is derived from an EMBL/GenBank/DDBJ whole genome shotgun (WGS) entry which is preliminary data.</text>
</comment>
<dbReference type="EMBL" id="BKCJ010010679">
    <property type="protein sequence ID" value="GEU92646.1"/>
    <property type="molecule type" value="Genomic_DNA"/>
</dbReference>
<reference evidence="4" key="1">
    <citation type="journal article" date="2019" name="Sci. Rep.">
        <title>Draft genome of Tanacetum cinerariifolium, the natural source of mosquito coil.</title>
        <authorList>
            <person name="Yamashiro T."/>
            <person name="Shiraishi A."/>
            <person name="Satake H."/>
            <person name="Nakayama K."/>
        </authorList>
    </citation>
    <scope>NUCLEOTIDE SEQUENCE</scope>
</reference>
<dbReference type="InterPro" id="IPR012337">
    <property type="entry name" value="RNaseH-like_sf"/>
</dbReference>
<accession>A0A6L2P2W8</accession>
<evidence type="ECO:0000256" key="1">
    <source>
        <dbReference type="SAM" id="Coils"/>
    </source>
</evidence>
<proteinExistence type="predicted"/>
<dbReference type="Pfam" id="PF25597">
    <property type="entry name" value="SH3_retrovirus"/>
    <property type="match status" value="1"/>
</dbReference>
<name>A0A6L2P2W8_TANCI</name>
<dbReference type="AlphaFoldDB" id="A0A6L2P2W8"/>
<evidence type="ECO:0000313" key="4">
    <source>
        <dbReference type="EMBL" id="GEU92646.1"/>
    </source>
</evidence>
<protein>
    <recommendedName>
        <fullName evidence="3">Retroviral polymerase SH3-like domain-containing protein</fullName>
    </recommendedName>
</protein>
<dbReference type="PANTHER" id="PTHR42648">
    <property type="entry name" value="TRANSPOSASE, PUTATIVE-RELATED"/>
    <property type="match status" value="1"/>
</dbReference>
<dbReference type="Gene3D" id="3.30.420.10">
    <property type="entry name" value="Ribonuclease H-like superfamily/Ribonuclease H"/>
    <property type="match status" value="1"/>
</dbReference>
<feature type="region of interest" description="Disordered" evidence="2">
    <location>
        <begin position="792"/>
        <end position="825"/>
    </location>
</feature>
<feature type="compositionally biased region" description="Polar residues" evidence="2">
    <location>
        <begin position="797"/>
        <end position="815"/>
    </location>
</feature>
<dbReference type="PANTHER" id="PTHR42648:SF32">
    <property type="entry name" value="RIBONUCLEASE H-LIKE DOMAIN, GAG-PRE-INTEGRASE DOMAIN PROTEIN-RELATED"/>
    <property type="match status" value="1"/>
</dbReference>
<dbReference type="InterPro" id="IPR057670">
    <property type="entry name" value="SH3_retrovirus"/>
</dbReference>
<feature type="domain" description="Retroviral polymerase SH3-like" evidence="3">
    <location>
        <begin position="707"/>
        <end position="757"/>
    </location>
</feature>
<dbReference type="InterPro" id="IPR039537">
    <property type="entry name" value="Retrotran_Ty1/copia-like"/>
</dbReference>
<keyword evidence="1" id="KW-0175">Coiled coil</keyword>
<organism evidence="4">
    <name type="scientific">Tanacetum cinerariifolium</name>
    <name type="common">Dalmatian daisy</name>
    <name type="synonym">Chrysanthemum cinerariifolium</name>
    <dbReference type="NCBI Taxonomy" id="118510"/>
    <lineage>
        <taxon>Eukaryota</taxon>
        <taxon>Viridiplantae</taxon>
        <taxon>Streptophyta</taxon>
        <taxon>Embryophyta</taxon>
        <taxon>Tracheophyta</taxon>
        <taxon>Spermatophyta</taxon>
        <taxon>Magnoliopsida</taxon>
        <taxon>eudicotyledons</taxon>
        <taxon>Gunneridae</taxon>
        <taxon>Pentapetalae</taxon>
        <taxon>asterids</taxon>
        <taxon>campanulids</taxon>
        <taxon>Asterales</taxon>
        <taxon>Asteraceae</taxon>
        <taxon>Asteroideae</taxon>
        <taxon>Anthemideae</taxon>
        <taxon>Anthemidinae</taxon>
        <taxon>Tanacetum</taxon>
    </lineage>
</organism>
<dbReference type="InterPro" id="IPR036397">
    <property type="entry name" value="RNaseH_sf"/>
</dbReference>